<dbReference type="InterPro" id="IPR043519">
    <property type="entry name" value="NT_sf"/>
</dbReference>
<dbReference type="SUPFAM" id="SSF81301">
    <property type="entry name" value="Nucleotidyltransferase"/>
    <property type="match status" value="1"/>
</dbReference>
<name>A0A330M7V6_9GAMM</name>
<evidence type="ECO:0000313" key="2">
    <source>
        <dbReference type="EMBL" id="SQH77464.1"/>
    </source>
</evidence>
<dbReference type="InterPro" id="IPR010235">
    <property type="entry name" value="HepT"/>
</dbReference>
<organism evidence="2 3">
    <name type="scientific">Shewanella benthica</name>
    <dbReference type="NCBI Taxonomy" id="43661"/>
    <lineage>
        <taxon>Bacteria</taxon>
        <taxon>Pseudomonadati</taxon>
        <taxon>Pseudomonadota</taxon>
        <taxon>Gammaproteobacteria</taxon>
        <taxon>Alteromonadales</taxon>
        <taxon>Shewanellaceae</taxon>
        <taxon>Shewanella</taxon>
    </lineage>
</organism>
<dbReference type="KEGG" id="sbk:SHEWBE_3501"/>
<dbReference type="Pfam" id="PF18765">
    <property type="entry name" value="Polbeta"/>
    <property type="match status" value="1"/>
</dbReference>
<proteinExistence type="predicted"/>
<dbReference type="Gene3D" id="3.30.460.10">
    <property type="entry name" value="Beta Polymerase, domain 2"/>
    <property type="match status" value="1"/>
</dbReference>
<dbReference type="SUPFAM" id="SSF81593">
    <property type="entry name" value="Nucleotidyltransferase substrate binding subunit/domain"/>
    <property type="match status" value="1"/>
</dbReference>
<dbReference type="EMBL" id="LS483452">
    <property type="protein sequence ID" value="SQH77464.1"/>
    <property type="molecule type" value="Genomic_DNA"/>
</dbReference>
<dbReference type="Proteomes" id="UP000250123">
    <property type="component" value="Chromosome SHEWBE"/>
</dbReference>
<evidence type="ECO:0000259" key="1">
    <source>
        <dbReference type="Pfam" id="PF18765"/>
    </source>
</evidence>
<dbReference type="OrthoDB" id="9810452at2"/>
<accession>A0A330M7V6</accession>
<dbReference type="CDD" id="cd05403">
    <property type="entry name" value="NT_KNTase_like"/>
    <property type="match status" value="1"/>
</dbReference>
<dbReference type="AlphaFoldDB" id="A0A330M7V6"/>
<feature type="domain" description="Polymerase beta nucleotidyltransferase" evidence="1">
    <location>
        <begin position="8"/>
        <end position="97"/>
    </location>
</feature>
<dbReference type="Gene3D" id="1.20.120.330">
    <property type="entry name" value="Nucleotidyltransferases domain 2"/>
    <property type="match status" value="1"/>
</dbReference>
<dbReference type="RefSeq" id="WP_112353344.1">
    <property type="nucleotide sequence ID" value="NZ_LS483452.1"/>
</dbReference>
<sequence>MNRQQVVNQVKAIILKHIQPERIWVYGSQAMGTAETTSDIDIAFYAPVDYDKIEIIKDEIEQLNTLIKVDVSNIHRKEERFIQRVKATGKVIFSASKQLRAEDAIFNFARALRQFNEVNEYKQDILDSNFESILLDVMVKRFEFTYEMSWKAIKRTLSYTGIMTTSPRTSFKEAFQQGWLQDEAIWLDMIEMRNITSHVYDLSQTQELLGKVESYLFAFNQLFEQLQQQID</sequence>
<protein>
    <recommendedName>
        <fullName evidence="1">Polymerase beta nucleotidyltransferase domain-containing protein</fullName>
    </recommendedName>
</protein>
<dbReference type="Pfam" id="PF08780">
    <property type="entry name" value="NTase_sub_bind"/>
    <property type="match status" value="1"/>
</dbReference>
<evidence type="ECO:0000313" key="3">
    <source>
        <dbReference type="Proteomes" id="UP000250123"/>
    </source>
</evidence>
<dbReference type="NCBIfam" id="TIGR01987">
    <property type="entry name" value="HI0074"/>
    <property type="match status" value="1"/>
</dbReference>
<reference evidence="3" key="1">
    <citation type="submission" date="2018-06" db="EMBL/GenBank/DDBJ databases">
        <authorList>
            <person name="Cea G.-C."/>
            <person name="William W."/>
        </authorList>
    </citation>
    <scope>NUCLEOTIDE SEQUENCE [LARGE SCALE GENOMIC DNA]</scope>
    <source>
        <strain evidence="3">DB21MT-2</strain>
    </source>
</reference>
<gene>
    <name evidence="2" type="ORF">SHEWBE_3501</name>
</gene>
<dbReference type="InterPro" id="IPR041633">
    <property type="entry name" value="Polbeta"/>
</dbReference>